<dbReference type="OrthoDB" id="2905289at2759"/>
<reference evidence="3 4" key="1">
    <citation type="journal article" date="2019" name="New Phytol.">
        <title>Comparative genomics reveals unique wood-decay strategies and fruiting body development in the Schizophyllaceae.</title>
        <authorList>
            <person name="Almasi E."/>
            <person name="Sahu N."/>
            <person name="Krizsan K."/>
            <person name="Balint B."/>
            <person name="Kovacs G.M."/>
            <person name="Kiss B."/>
            <person name="Cseklye J."/>
            <person name="Drula E."/>
            <person name="Henrissat B."/>
            <person name="Nagy I."/>
            <person name="Chovatia M."/>
            <person name="Adam C."/>
            <person name="LaButti K."/>
            <person name="Lipzen A."/>
            <person name="Riley R."/>
            <person name="Grigoriev I.V."/>
            <person name="Nagy L.G."/>
        </authorList>
    </citation>
    <scope>NUCLEOTIDE SEQUENCE [LARGE SCALE GENOMIC DNA]</scope>
    <source>
        <strain evidence="3 4">NL-1724</strain>
    </source>
</reference>
<dbReference type="Proteomes" id="UP000320762">
    <property type="component" value="Unassembled WGS sequence"/>
</dbReference>
<sequence length="188" mass="19670">MAPTAMDALLNIASSSSLKNAIGGPHDALLADGRLNPAATPNAATLASIADAQRSGVLTTVAVAATLLTLVLLYGLCALYLRLHRRRRAWHEEPTPYPALRKDLNRVSTPMPAVSLNALGMPKYVGYAVARDEGNGIRVMPHGSRGSSMMAHAPSPARGSGESEISETLRHAPPGLVDSASRSDSTLV</sequence>
<proteinExistence type="predicted"/>
<name>A0A550CVL6_9AGAR</name>
<accession>A0A550CVL6</accession>
<organism evidence="3 4">
    <name type="scientific">Schizophyllum amplum</name>
    <dbReference type="NCBI Taxonomy" id="97359"/>
    <lineage>
        <taxon>Eukaryota</taxon>
        <taxon>Fungi</taxon>
        <taxon>Dikarya</taxon>
        <taxon>Basidiomycota</taxon>
        <taxon>Agaricomycotina</taxon>
        <taxon>Agaricomycetes</taxon>
        <taxon>Agaricomycetidae</taxon>
        <taxon>Agaricales</taxon>
        <taxon>Schizophyllaceae</taxon>
        <taxon>Schizophyllum</taxon>
    </lineage>
</organism>
<evidence type="ECO:0000256" key="1">
    <source>
        <dbReference type="SAM" id="MobiDB-lite"/>
    </source>
</evidence>
<gene>
    <name evidence="3" type="ORF">BD626DRAFT_624295</name>
</gene>
<keyword evidence="4" id="KW-1185">Reference proteome</keyword>
<dbReference type="EMBL" id="VDMD01000001">
    <property type="protein sequence ID" value="TRM68829.1"/>
    <property type="molecule type" value="Genomic_DNA"/>
</dbReference>
<keyword evidence="2" id="KW-1133">Transmembrane helix</keyword>
<evidence type="ECO:0000313" key="3">
    <source>
        <dbReference type="EMBL" id="TRM68829.1"/>
    </source>
</evidence>
<evidence type="ECO:0000313" key="4">
    <source>
        <dbReference type="Proteomes" id="UP000320762"/>
    </source>
</evidence>
<feature type="region of interest" description="Disordered" evidence="1">
    <location>
        <begin position="142"/>
        <end position="188"/>
    </location>
</feature>
<keyword evidence="2" id="KW-0812">Transmembrane</keyword>
<evidence type="ECO:0000256" key="2">
    <source>
        <dbReference type="SAM" id="Phobius"/>
    </source>
</evidence>
<protein>
    <submittedName>
        <fullName evidence="3">Uncharacterized protein</fullName>
    </submittedName>
</protein>
<comment type="caution">
    <text evidence="3">The sequence shown here is derived from an EMBL/GenBank/DDBJ whole genome shotgun (WGS) entry which is preliminary data.</text>
</comment>
<keyword evidence="2" id="KW-0472">Membrane</keyword>
<feature type="transmembrane region" description="Helical" evidence="2">
    <location>
        <begin position="61"/>
        <end position="81"/>
    </location>
</feature>
<dbReference type="AlphaFoldDB" id="A0A550CVL6"/>